<evidence type="ECO:0000313" key="4">
    <source>
        <dbReference type="Proteomes" id="UP000215914"/>
    </source>
</evidence>
<reference evidence="2 4" key="1">
    <citation type="journal article" date="2017" name="Nature">
        <title>The sunflower genome provides insights into oil metabolism, flowering and Asterid evolution.</title>
        <authorList>
            <person name="Badouin H."/>
            <person name="Gouzy J."/>
            <person name="Grassa C.J."/>
            <person name="Murat F."/>
            <person name="Staton S.E."/>
            <person name="Cottret L."/>
            <person name="Lelandais-Briere C."/>
            <person name="Owens G.L."/>
            <person name="Carrere S."/>
            <person name="Mayjonade B."/>
            <person name="Legrand L."/>
            <person name="Gill N."/>
            <person name="Kane N.C."/>
            <person name="Bowers J.E."/>
            <person name="Hubner S."/>
            <person name="Bellec A."/>
            <person name="Berard A."/>
            <person name="Berges H."/>
            <person name="Blanchet N."/>
            <person name="Boniface M.C."/>
            <person name="Brunel D."/>
            <person name="Catrice O."/>
            <person name="Chaidir N."/>
            <person name="Claudel C."/>
            <person name="Donnadieu C."/>
            <person name="Faraut T."/>
            <person name="Fievet G."/>
            <person name="Helmstetter N."/>
            <person name="King M."/>
            <person name="Knapp S.J."/>
            <person name="Lai Z."/>
            <person name="Le Paslier M.C."/>
            <person name="Lippi Y."/>
            <person name="Lorenzon L."/>
            <person name="Mandel J.R."/>
            <person name="Marage G."/>
            <person name="Marchand G."/>
            <person name="Marquand E."/>
            <person name="Bret-Mestries E."/>
            <person name="Morien E."/>
            <person name="Nambeesan S."/>
            <person name="Nguyen T."/>
            <person name="Pegot-Espagnet P."/>
            <person name="Pouilly N."/>
            <person name="Raftis F."/>
            <person name="Sallet E."/>
            <person name="Schiex T."/>
            <person name="Thomas J."/>
            <person name="Vandecasteele C."/>
            <person name="Vares D."/>
            <person name="Vear F."/>
            <person name="Vautrin S."/>
            <person name="Crespi M."/>
            <person name="Mangin B."/>
            <person name="Burke J.M."/>
            <person name="Salse J."/>
            <person name="Munos S."/>
            <person name="Vincourt P."/>
            <person name="Rieseberg L.H."/>
            <person name="Langlade N.B."/>
        </authorList>
    </citation>
    <scope>NUCLEOTIDE SEQUENCE [LARGE SCALE GENOMIC DNA]</scope>
    <source>
        <strain evidence="4">cv. SF193</strain>
        <tissue evidence="2">Leaves</tissue>
    </source>
</reference>
<gene>
    <name evidence="3" type="ORF">HannXRQ_Chr07g0187461</name>
    <name evidence="2" type="ORF">HanXRQr2_Chr11g0487451</name>
</gene>
<name>A0A251U9C3_HELAN</name>
<dbReference type="AlphaFoldDB" id="A0A251U9C3"/>
<organism evidence="3 4">
    <name type="scientific">Helianthus annuus</name>
    <name type="common">Common sunflower</name>
    <dbReference type="NCBI Taxonomy" id="4232"/>
    <lineage>
        <taxon>Eukaryota</taxon>
        <taxon>Viridiplantae</taxon>
        <taxon>Streptophyta</taxon>
        <taxon>Embryophyta</taxon>
        <taxon>Tracheophyta</taxon>
        <taxon>Spermatophyta</taxon>
        <taxon>Magnoliopsida</taxon>
        <taxon>eudicotyledons</taxon>
        <taxon>Gunneridae</taxon>
        <taxon>Pentapetalae</taxon>
        <taxon>asterids</taxon>
        <taxon>campanulids</taxon>
        <taxon>Asterales</taxon>
        <taxon>Asteraceae</taxon>
        <taxon>Asteroideae</taxon>
        <taxon>Heliantheae alliance</taxon>
        <taxon>Heliantheae</taxon>
        <taxon>Helianthus</taxon>
    </lineage>
</organism>
<feature type="region of interest" description="Disordered" evidence="1">
    <location>
        <begin position="63"/>
        <end position="93"/>
    </location>
</feature>
<evidence type="ECO:0000256" key="1">
    <source>
        <dbReference type="SAM" id="MobiDB-lite"/>
    </source>
</evidence>
<dbReference type="Proteomes" id="UP000215914">
    <property type="component" value="Chromosome 7"/>
</dbReference>
<feature type="region of interest" description="Disordered" evidence="1">
    <location>
        <begin position="1"/>
        <end position="37"/>
    </location>
</feature>
<keyword evidence="4" id="KW-1185">Reference proteome</keyword>
<reference evidence="3" key="2">
    <citation type="submission" date="2017-02" db="EMBL/GenBank/DDBJ databases">
        <title>Sunflower complete genome.</title>
        <authorList>
            <person name="Langlade N."/>
            <person name="Munos S."/>
        </authorList>
    </citation>
    <scope>NUCLEOTIDE SEQUENCE [LARGE SCALE GENOMIC DNA]</scope>
    <source>
        <tissue evidence="3">Leaves</tissue>
    </source>
</reference>
<reference evidence="2" key="3">
    <citation type="submission" date="2020-06" db="EMBL/GenBank/DDBJ databases">
        <title>Helianthus annuus Genome sequencing and assembly Release 2.</title>
        <authorList>
            <person name="Gouzy J."/>
            <person name="Langlade N."/>
            <person name="Munos S."/>
        </authorList>
    </citation>
    <scope>NUCLEOTIDE SEQUENCE</scope>
    <source>
        <tissue evidence="2">Leaves</tissue>
    </source>
</reference>
<dbReference type="InParanoid" id="A0A251U9C3"/>
<evidence type="ECO:0000313" key="2">
    <source>
        <dbReference type="EMBL" id="KAF5781747.1"/>
    </source>
</evidence>
<evidence type="ECO:0000313" key="3">
    <source>
        <dbReference type="EMBL" id="OTG19938.1"/>
    </source>
</evidence>
<proteinExistence type="predicted"/>
<dbReference type="EMBL" id="MNCJ02000326">
    <property type="protein sequence ID" value="KAF5781747.1"/>
    <property type="molecule type" value="Genomic_DNA"/>
</dbReference>
<dbReference type="EMBL" id="CM007896">
    <property type="protein sequence ID" value="OTG19938.1"/>
    <property type="molecule type" value="Genomic_DNA"/>
</dbReference>
<accession>A0A251U9C3</accession>
<protein>
    <submittedName>
        <fullName evidence="3">Uncharacterized protein</fullName>
    </submittedName>
</protein>
<sequence length="180" mass="19457">MLLVGGDWSGQSVPVKLRHPPVRSPSPLGSSVARQQHHPQRHPRSLFCFVPAVSDTAIAAAATSSKETRVRGRMEDEDDWRTDGTPGRPTCGGSVQQVRFGFSVDLVPVRASVSVSAMSNRFSSDSGLWSSRLAVGQLLGSVDATLVHQFQFSLVRVGSFPRVGSNRHLVNPGSRVHHEP</sequence>
<dbReference type="Gramene" id="mRNA:HanXRQr2_Chr11g0487451">
    <property type="protein sequence ID" value="mRNA:HanXRQr2_Chr11g0487451"/>
    <property type="gene ID" value="HanXRQr2_Chr11g0487451"/>
</dbReference>